<dbReference type="OrthoDB" id="1688691at2"/>
<keyword evidence="8 12" id="KW-0326">Glycosidase</keyword>
<keyword evidence="14" id="KW-1185">Reference proteome</keyword>
<accession>E8U905</accession>
<feature type="binding site" evidence="11">
    <location>
        <begin position="408"/>
        <end position="409"/>
    </location>
    <ligand>
        <name>substrate</name>
    </ligand>
</feature>
<sequence length="462" mass="51551">MTATPDPLHRAAFPADFTFGVATSSFQIEGATNADGRGVSIWDTFCREPGRIHDGSTGDVACDHYHRWPEDLNLMRDLGVDAYRFSVAWPRIQADGRGPANTKGLDFYDRLVDGLLERGLQPHMTLYHWDLPQALQDIGGWTNRDVALRFAEYARIVAERLGGRVRSIATLNEPWCSSILSYQIGEHAPGLRDRRAAVAAAHGLLLGHGLAMREMRALTLDADLGIVLNLNPAYPASDRPEDVAAARFVDGTFNRWFLDPILRAQYPQDIVDAYGADAPDVHSGDLDIIAAPIDFMGVNYYSRSVSSADGAIRPSTSSYTDMNWEVYPQGLTDLLVRLHHDYPNLPPIMITENGAAYPDADGPDEHGIVHDPERVQYFQQHLGATLNAIDAGVRVTGYFAWSFMDNFEWAYGYKKRFGLFYVNYGNQMRHWKDSARWYQTFLNAAPAAHAPQPEEVIAAPQH</sequence>
<evidence type="ECO:0000256" key="1">
    <source>
        <dbReference type="ARBA" id="ARBA00000448"/>
    </source>
</evidence>
<evidence type="ECO:0000256" key="12">
    <source>
        <dbReference type="RuleBase" id="RU361175"/>
    </source>
</evidence>
<feature type="binding site" evidence="11">
    <location>
        <position position="172"/>
    </location>
    <ligand>
        <name>substrate</name>
    </ligand>
</feature>
<dbReference type="KEGG" id="dmr:Deima_1899"/>
<evidence type="ECO:0000256" key="7">
    <source>
        <dbReference type="ARBA" id="ARBA00023277"/>
    </source>
</evidence>
<protein>
    <recommendedName>
        <fullName evidence="4 12">Beta-glucosidase</fullName>
        <ecNumber evidence="4 12">3.2.1.21</ecNumber>
    </recommendedName>
</protein>
<feature type="active site" description="Proton donor" evidence="10">
    <location>
        <position position="173"/>
    </location>
</feature>
<proteinExistence type="inferred from homology"/>
<evidence type="ECO:0000256" key="10">
    <source>
        <dbReference type="PIRSR" id="PIRSR617736-1"/>
    </source>
</evidence>
<dbReference type="NCBIfam" id="TIGR03356">
    <property type="entry name" value="BGL"/>
    <property type="match status" value="1"/>
</dbReference>
<dbReference type="GO" id="GO:0008422">
    <property type="term" value="F:beta-glucosidase activity"/>
    <property type="evidence" value="ECO:0007669"/>
    <property type="project" value="UniProtKB-EC"/>
</dbReference>
<keyword evidence="6" id="KW-0136">Cellulose degradation</keyword>
<comment type="catalytic activity">
    <reaction evidence="1 12">
        <text>Hydrolysis of terminal, non-reducing beta-D-glucosyl residues with release of beta-D-glucose.</text>
        <dbReference type="EC" id="3.2.1.21"/>
    </reaction>
</comment>
<evidence type="ECO:0000256" key="11">
    <source>
        <dbReference type="PIRSR" id="PIRSR617736-2"/>
    </source>
</evidence>
<keyword evidence="5 12" id="KW-0378">Hydrolase</keyword>
<dbReference type="FunFam" id="3.20.20.80:FF:000004">
    <property type="entry name" value="Beta-glucosidase 6-phospho-beta-glucosidase"/>
    <property type="match status" value="1"/>
</dbReference>
<evidence type="ECO:0000256" key="6">
    <source>
        <dbReference type="ARBA" id="ARBA00023001"/>
    </source>
</evidence>
<evidence type="ECO:0000256" key="3">
    <source>
        <dbReference type="ARBA" id="ARBA00010838"/>
    </source>
</evidence>
<dbReference type="InterPro" id="IPR017853">
    <property type="entry name" value="GH"/>
</dbReference>
<dbReference type="PANTHER" id="PTHR10353:SF36">
    <property type="entry name" value="LP05116P"/>
    <property type="match status" value="1"/>
</dbReference>
<dbReference type="InterPro" id="IPR033132">
    <property type="entry name" value="GH_1_N_CS"/>
</dbReference>
<dbReference type="SUPFAM" id="SSF51445">
    <property type="entry name" value="(Trans)glycosidases"/>
    <property type="match status" value="1"/>
</dbReference>
<feature type="binding site" evidence="11">
    <location>
        <position position="301"/>
    </location>
    <ligand>
        <name>substrate</name>
    </ligand>
</feature>
<dbReference type="InterPro" id="IPR001360">
    <property type="entry name" value="Glyco_hydro_1"/>
</dbReference>
<dbReference type="RefSeq" id="WP_013557049.1">
    <property type="nucleotide sequence ID" value="NC_014958.1"/>
</dbReference>
<evidence type="ECO:0000256" key="2">
    <source>
        <dbReference type="ARBA" id="ARBA00004987"/>
    </source>
</evidence>
<comment type="pathway">
    <text evidence="2">Glycan metabolism; cellulose degradation.</text>
</comment>
<dbReference type="GO" id="GO:0005829">
    <property type="term" value="C:cytosol"/>
    <property type="evidence" value="ECO:0007669"/>
    <property type="project" value="TreeGrafter"/>
</dbReference>
<dbReference type="PRINTS" id="PR00131">
    <property type="entry name" value="GLHYDRLASE1"/>
</dbReference>
<evidence type="ECO:0000313" key="13">
    <source>
        <dbReference type="EMBL" id="ADV67544.1"/>
    </source>
</evidence>
<keyword evidence="9" id="KW-0624">Polysaccharide degradation</keyword>
<evidence type="ECO:0000256" key="9">
    <source>
        <dbReference type="ARBA" id="ARBA00023326"/>
    </source>
</evidence>
<evidence type="ECO:0000256" key="4">
    <source>
        <dbReference type="ARBA" id="ARBA00012744"/>
    </source>
</evidence>
<dbReference type="AlphaFoldDB" id="E8U905"/>
<reference evidence="13 14" key="1">
    <citation type="journal article" date="2011" name="Stand. Genomic Sci.">
        <title>Complete genome sequence of Deinococcus maricopensis type strain (LB-34).</title>
        <authorList>
            <person name="Pukall R."/>
            <person name="Zeytun A."/>
            <person name="Lucas S."/>
            <person name="Lapidus A."/>
            <person name="Hammon N."/>
            <person name="Deshpande S."/>
            <person name="Nolan M."/>
            <person name="Cheng J.F."/>
            <person name="Pitluck S."/>
            <person name="Liolios K."/>
            <person name="Pagani I."/>
            <person name="Mikhailova N."/>
            <person name="Ivanova N."/>
            <person name="Mavromatis K."/>
            <person name="Pati A."/>
            <person name="Tapia R."/>
            <person name="Han C."/>
            <person name="Goodwin L."/>
            <person name="Chen A."/>
            <person name="Palaniappan K."/>
            <person name="Land M."/>
            <person name="Hauser L."/>
            <person name="Chang Y.J."/>
            <person name="Jeffries C.D."/>
            <person name="Brambilla E.M."/>
            <person name="Rohde M."/>
            <person name="Goker M."/>
            <person name="Detter J.C."/>
            <person name="Woyke T."/>
            <person name="Bristow J."/>
            <person name="Eisen J.A."/>
            <person name="Markowitz V."/>
            <person name="Hugenholtz P."/>
            <person name="Kyrpides N.C."/>
            <person name="Klenk H.P."/>
        </authorList>
    </citation>
    <scope>NUCLEOTIDE SEQUENCE [LARGE SCALE GENOMIC DNA]</scope>
    <source>
        <strain evidence="14">DSM 21211 / LMG 22137 / NRRL B-23946 / LB-34</strain>
    </source>
</reference>
<feature type="binding site" evidence="11">
    <location>
        <position position="401"/>
    </location>
    <ligand>
        <name>substrate</name>
    </ligand>
</feature>
<comment type="similarity">
    <text evidence="3 12">Belongs to the glycosyl hydrolase 1 family.</text>
</comment>
<organism evidence="13 14">
    <name type="scientific">Deinococcus maricopensis (strain DSM 21211 / LMG 22137 / NRRL B-23946 / LB-34)</name>
    <dbReference type="NCBI Taxonomy" id="709986"/>
    <lineage>
        <taxon>Bacteria</taxon>
        <taxon>Thermotogati</taxon>
        <taxon>Deinococcota</taxon>
        <taxon>Deinococci</taxon>
        <taxon>Deinococcales</taxon>
        <taxon>Deinococcaceae</taxon>
        <taxon>Deinococcus</taxon>
    </lineage>
</organism>
<dbReference type="EMBL" id="CP002454">
    <property type="protein sequence ID" value="ADV67544.1"/>
    <property type="molecule type" value="Genomic_DNA"/>
</dbReference>
<dbReference type="GO" id="GO:0030245">
    <property type="term" value="P:cellulose catabolic process"/>
    <property type="evidence" value="ECO:0007669"/>
    <property type="project" value="UniProtKB-KW"/>
</dbReference>
<dbReference type="Gene3D" id="3.20.20.80">
    <property type="entry name" value="Glycosidases"/>
    <property type="match status" value="1"/>
</dbReference>
<evidence type="ECO:0000256" key="5">
    <source>
        <dbReference type="ARBA" id="ARBA00022801"/>
    </source>
</evidence>
<feature type="binding site" evidence="11">
    <location>
        <position position="27"/>
    </location>
    <ligand>
        <name>substrate</name>
    </ligand>
</feature>
<dbReference type="Pfam" id="PF00232">
    <property type="entry name" value="Glyco_hydro_1"/>
    <property type="match status" value="1"/>
</dbReference>
<reference evidence="14" key="2">
    <citation type="submission" date="2011-01" db="EMBL/GenBank/DDBJ databases">
        <title>The complete genome of Deinococcus maricopensis DSM 21211.</title>
        <authorList>
            <consortium name="US DOE Joint Genome Institute (JGI-PGF)"/>
            <person name="Lucas S."/>
            <person name="Copeland A."/>
            <person name="Lapidus A."/>
            <person name="Goodwin L."/>
            <person name="Pitluck S."/>
            <person name="Kyrpides N."/>
            <person name="Mavromatis K."/>
            <person name="Pagani I."/>
            <person name="Ivanova N."/>
            <person name="Ovchinnikova G."/>
            <person name="Zeytun A."/>
            <person name="Detter J.C."/>
            <person name="Han C."/>
            <person name="Land M."/>
            <person name="Hauser L."/>
            <person name="Markowitz V."/>
            <person name="Cheng J.-F."/>
            <person name="Hugenholtz P."/>
            <person name="Woyke T."/>
            <person name="Wu D."/>
            <person name="Pukall R."/>
            <person name="Gehrich-Schroeter G."/>
            <person name="Brambilla E."/>
            <person name="Klenk H.-P."/>
            <person name="Eisen J.A."/>
        </authorList>
    </citation>
    <scope>NUCLEOTIDE SEQUENCE [LARGE SCALE GENOMIC DNA]</scope>
    <source>
        <strain evidence="14">DSM 21211 / LMG 22137 / NRRL B-23946 / LB-34</strain>
    </source>
</reference>
<dbReference type="STRING" id="709986.Deima_1899"/>
<dbReference type="PROSITE" id="PS00653">
    <property type="entry name" value="GLYCOSYL_HYDROL_F1_2"/>
    <property type="match status" value="1"/>
</dbReference>
<dbReference type="EC" id="3.2.1.21" evidence="4 12"/>
<keyword evidence="7" id="KW-0119">Carbohydrate metabolism</keyword>
<dbReference type="HOGENOM" id="CLU_001859_1_3_0"/>
<evidence type="ECO:0000313" key="14">
    <source>
        <dbReference type="Proteomes" id="UP000008635"/>
    </source>
</evidence>
<feature type="binding site" evidence="11">
    <location>
        <position position="128"/>
    </location>
    <ligand>
        <name>substrate</name>
    </ligand>
</feature>
<dbReference type="eggNOG" id="COG2723">
    <property type="taxonomic scope" value="Bacteria"/>
</dbReference>
<dbReference type="Proteomes" id="UP000008635">
    <property type="component" value="Chromosome"/>
</dbReference>
<evidence type="ECO:0000256" key="8">
    <source>
        <dbReference type="ARBA" id="ARBA00023295"/>
    </source>
</evidence>
<name>E8U905_DEIML</name>
<feature type="active site" description="Nucleophile" evidence="10">
    <location>
        <position position="352"/>
    </location>
</feature>
<dbReference type="PANTHER" id="PTHR10353">
    <property type="entry name" value="GLYCOSYL HYDROLASE"/>
    <property type="match status" value="1"/>
</dbReference>
<dbReference type="InterPro" id="IPR017736">
    <property type="entry name" value="Glyco_hydro_1_beta-glucosidase"/>
</dbReference>
<gene>
    <name evidence="13" type="ordered locus">Deima_1899</name>
</gene>